<gene>
    <name evidence="2" type="ORF">WMW72_14970</name>
</gene>
<evidence type="ECO:0008006" key="4">
    <source>
        <dbReference type="Google" id="ProtNLM"/>
    </source>
</evidence>
<feature type="compositionally biased region" description="Basic and acidic residues" evidence="1">
    <location>
        <begin position="1"/>
        <end position="12"/>
    </location>
</feature>
<evidence type="ECO:0000313" key="3">
    <source>
        <dbReference type="Proteomes" id="UP001469365"/>
    </source>
</evidence>
<feature type="region of interest" description="Disordered" evidence="1">
    <location>
        <begin position="1"/>
        <end position="40"/>
    </location>
</feature>
<sequence>MRKLSEVREAQKLTKMPRRRKTQEMSRPVNKERRASVELAPPPGISSKARWLLIGSLTLLLLLAAGLAIWSLPEEASTSSSTSAEQQPASPTEITGSSKEAVGKLKALIDGEESSFVYYYKPDCEPCRREEPILFLAAEEKGLTVHRFNLAEYGAAMKLRNGKGLPLVDFYKELPAVAYYNKGWLIAWTEGEQPKSVYDQFYEHFRFGDQHEGHSHEQH</sequence>
<protein>
    <recommendedName>
        <fullName evidence="4">Thioredoxin domain-containing protein</fullName>
    </recommendedName>
</protein>
<name>A0ABU9DK37_9BACL</name>
<organism evidence="2 3">
    <name type="scientific">Paenibacillus filicis</name>
    <dbReference type="NCBI Taxonomy" id="669464"/>
    <lineage>
        <taxon>Bacteria</taxon>
        <taxon>Bacillati</taxon>
        <taxon>Bacillota</taxon>
        <taxon>Bacilli</taxon>
        <taxon>Bacillales</taxon>
        <taxon>Paenibacillaceae</taxon>
        <taxon>Paenibacillus</taxon>
    </lineage>
</organism>
<dbReference type="Gene3D" id="3.40.30.10">
    <property type="entry name" value="Glutaredoxin"/>
    <property type="match status" value="1"/>
</dbReference>
<evidence type="ECO:0000256" key="1">
    <source>
        <dbReference type="SAM" id="MobiDB-lite"/>
    </source>
</evidence>
<dbReference type="RefSeq" id="WP_341416309.1">
    <property type="nucleotide sequence ID" value="NZ_JBBPCC010000009.1"/>
</dbReference>
<comment type="caution">
    <text evidence="2">The sequence shown here is derived from an EMBL/GenBank/DDBJ whole genome shotgun (WGS) entry which is preliminary data.</text>
</comment>
<keyword evidence="3" id="KW-1185">Reference proteome</keyword>
<accession>A0ABU9DK37</accession>
<evidence type="ECO:0000313" key="2">
    <source>
        <dbReference type="EMBL" id="MEK8129206.1"/>
    </source>
</evidence>
<dbReference type="SUPFAM" id="SSF52833">
    <property type="entry name" value="Thioredoxin-like"/>
    <property type="match status" value="1"/>
</dbReference>
<dbReference type="InterPro" id="IPR036249">
    <property type="entry name" value="Thioredoxin-like_sf"/>
</dbReference>
<dbReference type="CDD" id="cd01659">
    <property type="entry name" value="TRX_superfamily"/>
    <property type="match status" value="1"/>
</dbReference>
<dbReference type="EMBL" id="JBBPCC010000009">
    <property type="protein sequence ID" value="MEK8129206.1"/>
    <property type="molecule type" value="Genomic_DNA"/>
</dbReference>
<reference evidence="2 3" key="1">
    <citation type="submission" date="2024-04" db="EMBL/GenBank/DDBJ databases">
        <title>draft genome sequnece of Paenibacillus filicis.</title>
        <authorList>
            <person name="Kim D.-U."/>
        </authorList>
    </citation>
    <scope>NUCLEOTIDE SEQUENCE [LARGE SCALE GENOMIC DNA]</scope>
    <source>
        <strain evidence="2 3">KACC14197</strain>
    </source>
</reference>
<dbReference type="Proteomes" id="UP001469365">
    <property type="component" value="Unassembled WGS sequence"/>
</dbReference>
<proteinExistence type="predicted"/>